<feature type="non-terminal residue" evidence="1">
    <location>
        <position position="1"/>
    </location>
</feature>
<protein>
    <submittedName>
        <fullName evidence="1">4190_t:CDS:1</fullName>
    </submittedName>
</protein>
<comment type="caution">
    <text evidence="1">The sequence shown here is derived from an EMBL/GenBank/DDBJ whole genome shotgun (WGS) entry which is preliminary data.</text>
</comment>
<reference evidence="1" key="1">
    <citation type="submission" date="2021-06" db="EMBL/GenBank/DDBJ databases">
        <authorList>
            <person name="Kallberg Y."/>
            <person name="Tangrot J."/>
            <person name="Rosling A."/>
        </authorList>
    </citation>
    <scope>NUCLEOTIDE SEQUENCE</scope>
    <source>
        <strain evidence="1">CL356</strain>
    </source>
</reference>
<gene>
    <name evidence="1" type="ORF">ACOLOM_LOCUS6468</name>
</gene>
<accession>A0ACA9MKS1</accession>
<dbReference type="Proteomes" id="UP000789525">
    <property type="component" value="Unassembled WGS sequence"/>
</dbReference>
<evidence type="ECO:0000313" key="1">
    <source>
        <dbReference type="EMBL" id="CAG8594986.1"/>
    </source>
</evidence>
<evidence type="ECO:0000313" key="2">
    <source>
        <dbReference type="Proteomes" id="UP000789525"/>
    </source>
</evidence>
<dbReference type="EMBL" id="CAJVPT010013337">
    <property type="protein sequence ID" value="CAG8594986.1"/>
    <property type="molecule type" value="Genomic_DNA"/>
</dbReference>
<name>A0ACA9MKS1_9GLOM</name>
<keyword evidence="2" id="KW-1185">Reference proteome</keyword>
<sequence>ESDDEPGGIVDTSGGGNEERNWQERTDNERIQVAVVQCSRSKLPRGANETPNGRSSEEDTIVRADQKVFLADDQARDGLHVERGARRHLHIVTELQVHDERQGGIDDLDRGTRNRLYDQIDGNTLTSDRKHETTRQEVNHRDDQRERHGPHGHTRRPNLNGHHDQHEEANGNRRIPTVGNLGILAHQLGVNIIFLCLNLFDTVPNSLAVIEDRVGEDTRCQGKREEVNKSKRAREIQGAILVVPFKVERVGRGIKDGSDIILVSKPIKRRLATHGQISKLPDLKSDGEDEPVQKRKAEENVHLSPPGNHERGSNPSDLSPIKGDETHAKSADRSKQLQTQLKKDKPWNKNEGKKVFMSVHMTRLAGHTMLAGHTRNCLAMPANPSPVIWVAIKNMSSHPTPKGGGDIGHHVNQNMLLDIERTRIKTERSSTEKSGENRPMGYATSKTTSGVRSGEGYRKLKKVFIEMAMMQSNMPQNHIRNVIAGISGSSVFDTDARTSAYGESSSSSSIPPASSVYFSVVAMSMTDVFISDDTRRLTPGELGAYDDENETLVDGKSTRTSLESAERVNDLLLLVAALVGFIIGIGAKVVGPTVPGLTGMGRMLYAFGPKSLAGSSLDVGVELAGIRRGSSYGCPTPIEPSGGYEVMELCSRGSLGLCYRGDVFAGPPPCAVDGGSESVQAVWGRYSDDAAVYGLDEFAVMGRPDILL</sequence>
<organism evidence="1 2">
    <name type="scientific">Acaulospora colombiana</name>
    <dbReference type="NCBI Taxonomy" id="27376"/>
    <lineage>
        <taxon>Eukaryota</taxon>
        <taxon>Fungi</taxon>
        <taxon>Fungi incertae sedis</taxon>
        <taxon>Mucoromycota</taxon>
        <taxon>Glomeromycotina</taxon>
        <taxon>Glomeromycetes</taxon>
        <taxon>Diversisporales</taxon>
        <taxon>Acaulosporaceae</taxon>
        <taxon>Acaulospora</taxon>
    </lineage>
</organism>
<proteinExistence type="predicted"/>